<gene>
    <name evidence="2" type="ORF">C6P46_005189</name>
</gene>
<organism evidence="2 3">
    <name type="scientific">Rhodotorula mucilaginosa</name>
    <name type="common">Yeast</name>
    <name type="synonym">Rhodotorula rubra</name>
    <dbReference type="NCBI Taxonomy" id="5537"/>
    <lineage>
        <taxon>Eukaryota</taxon>
        <taxon>Fungi</taxon>
        <taxon>Dikarya</taxon>
        <taxon>Basidiomycota</taxon>
        <taxon>Pucciniomycotina</taxon>
        <taxon>Microbotryomycetes</taxon>
        <taxon>Sporidiobolales</taxon>
        <taxon>Sporidiobolaceae</taxon>
        <taxon>Rhodotorula</taxon>
    </lineage>
</organism>
<dbReference type="EMBL" id="PUHQ01000054">
    <property type="protein sequence ID" value="KAG0659412.1"/>
    <property type="molecule type" value="Genomic_DNA"/>
</dbReference>
<protein>
    <submittedName>
        <fullName evidence="2">Uncharacterized protein</fullName>
    </submittedName>
</protein>
<evidence type="ECO:0000313" key="2">
    <source>
        <dbReference type="EMBL" id="KAG0659412.1"/>
    </source>
</evidence>
<keyword evidence="3" id="KW-1185">Reference proteome</keyword>
<comment type="caution">
    <text evidence="2">The sequence shown here is derived from an EMBL/GenBank/DDBJ whole genome shotgun (WGS) entry which is preliminary data.</text>
</comment>
<accession>A0A9P6W127</accession>
<dbReference type="Proteomes" id="UP000777482">
    <property type="component" value="Unassembled WGS sequence"/>
</dbReference>
<evidence type="ECO:0000256" key="1">
    <source>
        <dbReference type="SAM" id="MobiDB-lite"/>
    </source>
</evidence>
<reference evidence="2 3" key="1">
    <citation type="submission" date="2020-11" db="EMBL/GenBank/DDBJ databases">
        <title>Kefir isolates.</title>
        <authorList>
            <person name="Marcisauskas S."/>
            <person name="Kim Y."/>
            <person name="Blasche S."/>
        </authorList>
    </citation>
    <scope>NUCLEOTIDE SEQUENCE [LARGE SCALE GENOMIC DNA]</scope>
    <source>
        <strain evidence="2 3">KR</strain>
    </source>
</reference>
<dbReference type="AlphaFoldDB" id="A0A9P6W127"/>
<feature type="compositionally biased region" description="Basic and acidic residues" evidence="1">
    <location>
        <begin position="1"/>
        <end position="25"/>
    </location>
</feature>
<evidence type="ECO:0000313" key="3">
    <source>
        <dbReference type="Proteomes" id="UP000777482"/>
    </source>
</evidence>
<dbReference type="OrthoDB" id="2533531at2759"/>
<proteinExistence type="predicted"/>
<sequence length="179" mass="19618">MMNGIRPRDSGSDDERPSRDDKRVNVDSPSLQSGHYDIYAVPSFIPPSPVLQSPSTHYQSCSLVVVNRAAGLATGLGIRLGLASAPDQPHLLQTTSDPGFFLPREAGYDPHKAVLLGWVEEERLAELERIVRSCQAPVVTVPPRGGEVLEWLLEVGRRLEYEGILANADILLGDVLQQR</sequence>
<feature type="region of interest" description="Disordered" evidence="1">
    <location>
        <begin position="1"/>
        <end position="31"/>
    </location>
</feature>
<name>A0A9P6W127_RHOMI</name>